<keyword evidence="3 10" id="KW-0489">Methyltransferase</keyword>
<name>A0AAD4I3L6_9PEZI</name>
<organism evidence="13 14">
    <name type="scientific">Staphylotrichum longicolle</name>
    <dbReference type="NCBI Taxonomy" id="669026"/>
    <lineage>
        <taxon>Eukaryota</taxon>
        <taxon>Fungi</taxon>
        <taxon>Dikarya</taxon>
        <taxon>Ascomycota</taxon>
        <taxon>Pezizomycotina</taxon>
        <taxon>Sordariomycetes</taxon>
        <taxon>Sordariomycetidae</taxon>
        <taxon>Sordariales</taxon>
        <taxon>Chaetomiaceae</taxon>
        <taxon>Staphylotrichum</taxon>
    </lineage>
</organism>
<evidence type="ECO:0000256" key="7">
    <source>
        <dbReference type="ARBA" id="ARBA00023128"/>
    </source>
</evidence>
<evidence type="ECO:0000256" key="2">
    <source>
        <dbReference type="ARBA" id="ARBA00022490"/>
    </source>
</evidence>
<dbReference type="GO" id="GO:0005634">
    <property type="term" value="C:nucleus"/>
    <property type="evidence" value="ECO:0007669"/>
    <property type="project" value="UniProtKB-SubCell"/>
</dbReference>
<evidence type="ECO:0000256" key="6">
    <source>
        <dbReference type="ARBA" id="ARBA00022694"/>
    </source>
</evidence>
<evidence type="ECO:0000256" key="11">
    <source>
        <dbReference type="SAM" id="MobiDB-lite"/>
    </source>
</evidence>
<dbReference type="InterPro" id="IPR056744">
    <property type="entry name" value="TRM5/TYW2-like_N"/>
</dbReference>
<comment type="subunit">
    <text evidence="10">Monomer.</text>
</comment>
<dbReference type="GO" id="GO:0005759">
    <property type="term" value="C:mitochondrial matrix"/>
    <property type="evidence" value="ECO:0007669"/>
    <property type="project" value="UniProtKB-SubCell"/>
</dbReference>
<dbReference type="PANTHER" id="PTHR23245">
    <property type="entry name" value="TRNA METHYLTRANSFERASE"/>
    <property type="match status" value="1"/>
</dbReference>
<dbReference type="GO" id="GO:0002939">
    <property type="term" value="P:tRNA N1-guanine methylation"/>
    <property type="evidence" value="ECO:0007669"/>
    <property type="project" value="TreeGrafter"/>
</dbReference>
<evidence type="ECO:0000256" key="10">
    <source>
        <dbReference type="HAMAP-Rule" id="MF_03152"/>
    </source>
</evidence>
<keyword evidence="8 10" id="KW-0539">Nucleus</keyword>
<keyword evidence="6 10" id="KW-0819">tRNA processing</keyword>
<feature type="binding site" evidence="10">
    <location>
        <position position="249"/>
    </location>
    <ligand>
        <name>S-adenosyl-L-methionine</name>
        <dbReference type="ChEBI" id="CHEBI:59789"/>
    </ligand>
</feature>
<comment type="function">
    <text evidence="10">Specifically methylates the N1 position of guanosine-37 in various cytoplasmic and mitochondrial tRNAs. Methylation is not dependent on the nature of the nucleoside 5' of the target nucleoside. This is the first step in the biosynthesis of wybutosine (yW), a modified base adjacent to the anticodon of tRNAs and required for accurate decoding.</text>
</comment>
<protein>
    <recommendedName>
        <fullName evidence="10">tRNA (guanine(37)-N1)-methyltransferase</fullName>
        <ecNumber evidence="10">2.1.1.228</ecNumber>
    </recommendedName>
    <alternativeName>
        <fullName evidence="10">M1G-methyltransferase</fullName>
    </alternativeName>
    <alternativeName>
        <fullName evidence="10">tRNA [GM37] methyltransferase</fullName>
    </alternativeName>
    <alternativeName>
        <fullName evidence="10">tRNA methyltransferase 5</fullName>
    </alternativeName>
</protein>
<evidence type="ECO:0000256" key="5">
    <source>
        <dbReference type="ARBA" id="ARBA00022691"/>
    </source>
</evidence>
<feature type="region of interest" description="Disordered" evidence="11">
    <location>
        <begin position="342"/>
        <end position="385"/>
    </location>
</feature>
<feature type="domain" description="SAM-dependent methyltransferase TRM5/TYW2-type" evidence="12">
    <location>
        <begin position="158"/>
        <end position="512"/>
    </location>
</feature>
<dbReference type="Proteomes" id="UP001197093">
    <property type="component" value="Unassembled WGS sequence"/>
</dbReference>
<feature type="binding site" evidence="10">
    <location>
        <position position="397"/>
    </location>
    <ligand>
        <name>S-adenosyl-L-methionine</name>
        <dbReference type="ChEBI" id="CHEBI:59789"/>
    </ligand>
</feature>
<comment type="caution">
    <text evidence="10">Lacks conserved residue(s) required for the propagation of feature annotation.</text>
</comment>
<dbReference type="Pfam" id="PF25133">
    <property type="entry name" value="TYW2_N_2"/>
    <property type="match status" value="1"/>
</dbReference>
<evidence type="ECO:0000256" key="9">
    <source>
        <dbReference type="ARBA" id="ARBA00047783"/>
    </source>
</evidence>
<dbReference type="GO" id="GO:0070901">
    <property type="term" value="P:mitochondrial tRNA methylation"/>
    <property type="evidence" value="ECO:0007669"/>
    <property type="project" value="TreeGrafter"/>
</dbReference>
<dbReference type="InterPro" id="IPR030382">
    <property type="entry name" value="MeTrfase_TRM5/TYW2"/>
</dbReference>
<gene>
    <name evidence="10 13" type="primary">TRM5</name>
    <name evidence="13" type="ORF">NEMBOFW57_002415</name>
</gene>
<dbReference type="EMBL" id="JAHCVI010000001">
    <property type="protein sequence ID" value="KAG7292380.1"/>
    <property type="molecule type" value="Genomic_DNA"/>
</dbReference>
<evidence type="ECO:0000256" key="4">
    <source>
        <dbReference type="ARBA" id="ARBA00022679"/>
    </source>
</evidence>
<dbReference type="Pfam" id="PF02475">
    <property type="entry name" value="TRM5-TYW2_MTfase"/>
    <property type="match status" value="1"/>
</dbReference>
<dbReference type="GO" id="GO:0052906">
    <property type="term" value="F:tRNA (guanine(37)-N1)-methyltransferase activity"/>
    <property type="evidence" value="ECO:0007669"/>
    <property type="project" value="UniProtKB-UniRule"/>
</dbReference>
<sequence length="520" mass="57781">MSVHEKASNVSVGAGETAEMSMFRPPIVRSGTAALNRALFSKKVNLAAAALKDNKLISQYRPRLSAGKEILNVDRISPIQPHPDKALAEQGRKCLLLNPSVQPEAIDTWGPVLKDGVQKQELTVFPYELQLDYDYWNYRDIMLSILPEELHVEIPTGFNVAGHVAHLNLRDNYLPYKYLVAEIILDKNPQIKTVINKIDNVGSESEFRTFQYEVLAGPDDLNVQVAESNCIFEFDYAKVYWNSKLETEHRRLINIFQPGEVVCDVMAGIGPFAVPAGKKHVFVWANDKNPESFKCLEAAIKKNKVSLFVRPFCEDGRTFIHQAADSVLAASLAGEHATLIHKEKKQAPAQSNPSSKPKPPSPGDKKPAAAGKPRTTATTTREEHIPLPPTIAHFVMNLPASAIEFLSSYRGVYAGRERLFRPHTPARLPMVHVHCFSYKADDETPALDICERISREMGFEFRAAPMGDKAKEGEVGGEEEEEEEEEGVVRIHGVRDVAPAKSMYCASFRLPAAVAFAERG</sequence>
<dbReference type="PANTHER" id="PTHR23245:SF36">
    <property type="entry name" value="TRNA (GUANINE(37)-N1)-METHYLTRANSFERASE"/>
    <property type="match status" value="1"/>
</dbReference>
<keyword evidence="2 10" id="KW-0963">Cytoplasm</keyword>
<reference evidence="13" key="1">
    <citation type="submission" date="2023-02" db="EMBL/GenBank/DDBJ databases">
        <authorList>
            <person name="Palmer J.M."/>
        </authorList>
    </citation>
    <scope>NUCLEOTIDE SEQUENCE</scope>
    <source>
        <strain evidence="13">FW57</strain>
    </source>
</reference>
<accession>A0AAD4I3L6</accession>
<keyword evidence="4 10" id="KW-0808">Transferase</keyword>
<dbReference type="Gene3D" id="3.40.50.150">
    <property type="entry name" value="Vaccinia Virus protein VP39"/>
    <property type="match status" value="1"/>
</dbReference>
<evidence type="ECO:0000259" key="12">
    <source>
        <dbReference type="PROSITE" id="PS51684"/>
    </source>
</evidence>
<feature type="binding site" evidence="10">
    <location>
        <begin position="315"/>
        <end position="316"/>
    </location>
    <ligand>
        <name>S-adenosyl-L-methionine</name>
        <dbReference type="ChEBI" id="CHEBI:59789"/>
    </ligand>
</feature>
<dbReference type="InterPro" id="IPR029063">
    <property type="entry name" value="SAM-dependent_MTases_sf"/>
</dbReference>
<dbReference type="AlphaFoldDB" id="A0AAD4I3L6"/>
<dbReference type="HAMAP" id="MF_03152">
    <property type="entry name" value="TRM5"/>
    <property type="match status" value="1"/>
</dbReference>
<feature type="region of interest" description="Disordered" evidence="11">
    <location>
        <begin position="463"/>
        <end position="486"/>
    </location>
</feature>
<dbReference type="Gene3D" id="3.30.300.110">
    <property type="entry name" value="Met-10+ protein-like domains"/>
    <property type="match status" value="1"/>
</dbReference>
<dbReference type="InterPro" id="IPR056743">
    <property type="entry name" value="TRM5-TYW2-like_MTfase"/>
</dbReference>
<comment type="catalytic activity">
    <reaction evidence="9 10">
        <text>guanosine(37) in tRNA + S-adenosyl-L-methionine = N(1)-methylguanosine(37) in tRNA + S-adenosyl-L-homocysteine + H(+)</text>
        <dbReference type="Rhea" id="RHEA:36899"/>
        <dbReference type="Rhea" id="RHEA-COMP:10145"/>
        <dbReference type="Rhea" id="RHEA-COMP:10147"/>
        <dbReference type="ChEBI" id="CHEBI:15378"/>
        <dbReference type="ChEBI" id="CHEBI:57856"/>
        <dbReference type="ChEBI" id="CHEBI:59789"/>
        <dbReference type="ChEBI" id="CHEBI:73542"/>
        <dbReference type="ChEBI" id="CHEBI:74269"/>
        <dbReference type="EC" id="2.1.1.228"/>
    </reaction>
</comment>
<dbReference type="InterPro" id="IPR025792">
    <property type="entry name" value="tRNA_Gua_MeTrfase_euk"/>
</dbReference>
<keyword evidence="5 10" id="KW-0949">S-adenosyl-L-methionine</keyword>
<keyword evidence="7 10" id="KW-0496">Mitochondrion</keyword>
<evidence type="ECO:0000256" key="8">
    <source>
        <dbReference type="ARBA" id="ARBA00023242"/>
    </source>
</evidence>
<dbReference type="PROSITE" id="PS51684">
    <property type="entry name" value="SAM_MT_TRM5_TYW2"/>
    <property type="match status" value="1"/>
</dbReference>
<proteinExistence type="inferred from homology"/>
<comment type="subcellular location">
    <subcellularLocation>
        <location evidence="10">Mitochondrion matrix</location>
    </subcellularLocation>
    <subcellularLocation>
        <location evidence="10">Nucleus</location>
    </subcellularLocation>
    <subcellularLocation>
        <location evidence="10">Cytoplasm</location>
    </subcellularLocation>
    <text evidence="10">Predominantly in the mitochondria and in the nucleus.</text>
</comment>
<keyword evidence="14" id="KW-1185">Reference proteome</keyword>
<dbReference type="EC" id="2.1.1.228" evidence="10"/>
<feature type="compositionally biased region" description="Acidic residues" evidence="11">
    <location>
        <begin position="475"/>
        <end position="486"/>
    </location>
</feature>
<evidence type="ECO:0000256" key="1">
    <source>
        <dbReference type="ARBA" id="ARBA00009775"/>
    </source>
</evidence>
<dbReference type="SUPFAM" id="SSF53335">
    <property type="entry name" value="S-adenosyl-L-methionine-dependent methyltransferases"/>
    <property type="match status" value="1"/>
</dbReference>
<comment type="caution">
    <text evidence="13">The sequence shown here is derived from an EMBL/GenBank/DDBJ whole genome shotgun (WGS) entry which is preliminary data.</text>
</comment>
<evidence type="ECO:0000256" key="3">
    <source>
        <dbReference type="ARBA" id="ARBA00022603"/>
    </source>
</evidence>
<comment type="similarity">
    <text evidence="1">Belongs to the class I-like SAM-binding methyltransferase superfamily. TRM5/TYW2 family.</text>
</comment>
<evidence type="ECO:0000313" key="13">
    <source>
        <dbReference type="EMBL" id="KAG7292380.1"/>
    </source>
</evidence>
<comment type="similarity">
    <text evidence="10">Belongs to the TRM5 / TYW2 family.</text>
</comment>
<evidence type="ECO:0000313" key="14">
    <source>
        <dbReference type="Proteomes" id="UP001197093"/>
    </source>
</evidence>
<dbReference type="FunFam" id="3.30.300.110:FF:000001">
    <property type="entry name" value="tRNA (guanine(37)-N1)-methyltransferase"/>
    <property type="match status" value="1"/>
</dbReference>